<evidence type="ECO:0000313" key="2">
    <source>
        <dbReference type="Proteomes" id="UP001153269"/>
    </source>
</evidence>
<gene>
    <name evidence="1" type="ORF">PLEPLA_LOCUS39889</name>
</gene>
<accession>A0A9N7VLZ7</accession>
<keyword evidence="2" id="KW-1185">Reference proteome</keyword>
<dbReference type="PANTHER" id="PTHR31025">
    <property type="entry name" value="SI:CH211-196P9.1-RELATED"/>
    <property type="match status" value="1"/>
</dbReference>
<organism evidence="1 2">
    <name type="scientific">Pleuronectes platessa</name>
    <name type="common">European plaice</name>
    <dbReference type="NCBI Taxonomy" id="8262"/>
    <lineage>
        <taxon>Eukaryota</taxon>
        <taxon>Metazoa</taxon>
        <taxon>Chordata</taxon>
        <taxon>Craniata</taxon>
        <taxon>Vertebrata</taxon>
        <taxon>Euteleostomi</taxon>
        <taxon>Actinopterygii</taxon>
        <taxon>Neopterygii</taxon>
        <taxon>Teleostei</taxon>
        <taxon>Neoteleostei</taxon>
        <taxon>Acanthomorphata</taxon>
        <taxon>Carangaria</taxon>
        <taxon>Pleuronectiformes</taxon>
        <taxon>Pleuronectoidei</taxon>
        <taxon>Pleuronectidae</taxon>
        <taxon>Pleuronectes</taxon>
    </lineage>
</organism>
<dbReference type="EMBL" id="CADEAL010004117">
    <property type="protein sequence ID" value="CAB1452150.1"/>
    <property type="molecule type" value="Genomic_DNA"/>
</dbReference>
<dbReference type="PANTHER" id="PTHR31025:SF27">
    <property type="entry name" value="SI:CH211-193K19.2-RELATED"/>
    <property type="match status" value="1"/>
</dbReference>
<sequence>MMDKTFAYRRQQVVREAPMIADFKTRWPALFHVHEVCVELKRIKTIHLELTFFSELDAHSADLIQLFAKTGRVQGRRIRSIMVAMTETDEDPEKLVKEYLSDVKRSLEAMAETVFGVFVIRHHVAVLLALVYALNRSYPRELKYTFEALQKIKYMTELILTLGKTPCD</sequence>
<comment type="caution">
    <text evidence="1">The sequence shown here is derived from an EMBL/GenBank/DDBJ whole genome shotgun (WGS) entry which is preliminary data.</text>
</comment>
<evidence type="ECO:0000313" key="1">
    <source>
        <dbReference type="EMBL" id="CAB1452150.1"/>
    </source>
</evidence>
<proteinExistence type="predicted"/>
<reference evidence="1" key="1">
    <citation type="submission" date="2020-03" db="EMBL/GenBank/DDBJ databases">
        <authorList>
            <person name="Weist P."/>
        </authorList>
    </citation>
    <scope>NUCLEOTIDE SEQUENCE</scope>
</reference>
<dbReference type="AlphaFoldDB" id="A0A9N7VLZ7"/>
<protein>
    <submittedName>
        <fullName evidence="1">Uncharacterized protein</fullName>
    </submittedName>
</protein>
<name>A0A9N7VLZ7_PLEPL</name>
<dbReference type="Proteomes" id="UP001153269">
    <property type="component" value="Unassembled WGS sequence"/>
</dbReference>